<accession>A0A0V1J8T9</accession>
<dbReference type="Proteomes" id="UP000054805">
    <property type="component" value="Unassembled WGS sequence"/>
</dbReference>
<protein>
    <submittedName>
        <fullName evidence="1">Uncharacterized protein</fullName>
    </submittedName>
</protein>
<evidence type="ECO:0000313" key="2">
    <source>
        <dbReference type="Proteomes" id="UP000054805"/>
    </source>
</evidence>
<keyword evidence="2" id="KW-1185">Reference proteome</keyword>
<dbReference type="EMBL" id="JYDS01000026">
    <property type="protein sequence ID" value="KRZ31304.1"/>
    <property type="molecule type" value="Genomic_DNA"/>
</dbReference>
<comment type="caution">
    <text evidence="1">The sequence shown here is derived from an EMBL/GenBank/DDBJ whole genome shotgun (WGS) entry which is preliminary data.</text>
</comment>
<gene>
    <name evidence="1" type="ORF">T4B_3739</name>
</gene>
<organism evidence="1 2">
    <name type="scientific">Trichinella pseudospiralis</name>
    <name type="common">Parasitic roundworm</name>
    <dbReference type="NCBI Taxonomy" id="6337"/>
    <lineage>
        <taxon>Eukaryota</taxon>
        <taxon>Metazoa</taxon>
        <taxon>Ecdysozoa</taxon>
        <taxon>Nematoda</taxon>
        <taxon>Enoplea</taxon>
        <taxon>Dorylaimia</taxon>
        <taxon>Trichinellida</taxon>
        <taxon>Trichinellidae</taxon>
        <taxon>Trichinella</taxon>
    </lineage>
</organism>
<proteinExistence type="predicted"/>
<dbReference type="AlphaFoldDB" id="A0A0V1J8T9"/>
<name>A0A0V1J8T9_TRIPS</name>
<reference evidence="1 2" key="1">
    <citation type="submission" date="2015-01" db="EMBL/GenBank/DDBJ databases">
        <title>Evolution of Trichinella species and genotypes.</title>
        <authorList>
            <person name="Korhonen P.K."/>
            <person name="Edoardo P."/>
            <person name="Giuseppe L.R."/>
            <person name="Gasser R.B."/>
        </authorList>
    </citation>
    <scope>NUCLEOTIDE SEQUENCE [LARGE SCALE GENOMIC DNA]</scope>
    <source>
        <strain evidence="1">ISS588</strain>
    </source>
</reference>
<sequence length="118" mass="13808">MRAENELINVPFYEDLLCVKRSVGANKLHLKALKENETSNPHAIKFKEDTSFSAKPKKKNCIMTRLHLMNTPVAFNLLKSNKSYLLNSNIHVRIHFRSAIPHVKRYFIHYPIKFCNEI</sequence>
<evidence type="ECO:0000313" key="1">
    <source>
        <dbReference type="EMBL" id="KRZ31304.1"/>
    </source>
</evidence>